<accession>A0ABY9WVR0</accession>
<gene>
    <name evidence="2" type="ORF">F0U60_23885</name>
</gene>
<dbReference type="InterPro" id="IPR012433">
    <property type="entry name" value="Imm11"/>
</dbReference>
<dbReference type="Pfam" id="PF07791">
    <property type="entry name" value="Imm11"/>
    <property type="match status" value="1"/>
</dbReference>
<protein>
    <recommendedName>
        <fullName evidence="1">Immunity MXAN-0049 protein domain-containing protein</fullName>
    </recommendedName>
</protein>
<evidence type="ECO:0000313" key="3">
    <source>
        <dbReference type="Proteomes" id="UP001611383"/>
    </source>
</evidence>
<dbReference type="Proteomes" id="UP001611383">
    <property type="component" value="Chromosome"/>
</dbReference>
<evidence type="ECO:0000259" key="1">
    <source>
        <dbReference type="Pfam" id="PF07791"/>
    </source>
</evidence>
<organism evidence="2 3">
    <name type="scientific">Archangium minus</name>
    <dbReference type="NCBI Taxonomy" id="83450"/>
    <lineage>
        <taxon>Bacteria</taxon>
        <taxon>Pseudomonadati</taxon>
        <taxon>Myxococcota</taxon>
        <taxon>Myxococcia</taxon>
        <taxon>Myxococcales</taxon>
        <taxon>Cystobacterineae</taxon>
        <taxon>Archangiaceae</taxon>
        <taxon>Archangium</taxon>
    </lineage>
</organism>
<feature type="domain" description="Immunity MXAN-0049 protein" evidence="1">
    <location>
        <begin position="36"/>
        <end position="75"/>
    </location>
</feature>
<evidence type="ECO:0000313" key="2">
    <source>
        <dbReference type="EMBL" id="WNG46822.1"/>
    </source>
</evidence>
<keyword evidence="3" id="KW-1185">Reference proteome</keyword>
<proteinExistence type="predicted"/>
<sequence length="75" mass="8323">MRGRCAGTPSIPVTREKATLSLRRASRAPLPSQGHQVSDAHIFRPWGWRVVLIVSDNLKQALEQEGLTGLKFTEV</sequence>
<reference evidence="2 3" key="1">
    <citation type="submission" date="2019-08" db="EMBL/GenBank/DDBJ databases">
        <title>Archangium and Cystobacter genomes.</title>
        <authorList>
            <person name="Chen I.-C.K."/>
            <person name="Wielgoss S."/>
        </authorList>
    </citation>
    <scope>NUCLEOTIDE SEQUENCE [LARGE SCALE GENOMIC DNA]</scope>
    <source>
        <strain evidence="2 3">Cbm 6</strain>
    </source>
</reference>
<dbReference type="EMBL" id="CP043494">
    <property type="protein sequence ID" value="WNG46822.1"/>
    <property type="molecule type" value="Genomic_DNA"/>
</dbReference>
<name>A0ABY9WVR0_9BACT</name>